<keyword evidence="1" id="KW-0472">Membrane</keyword>
<dbReference type="Proteomes" id="UP000037035">
    <property type="component" value="Unassembled WGS sequence"/>
</dbReference>
<gene>
    <name evidence="2" type="ORF">VP01_13003g1</name>
</gene>
<evidence type="ECO:0000313" key="3">
    <source>
        <dbReference type="Proteomes" id="UP000037035"/>
    </source>
</evidence>
<keyword evidence="3" id="KW-1185">Reference proteome</keyword>
<dbReference type="EMBL" id="LAVV01003337">
    <property type="protein sequence ID" value="KNZ62199.1"/>
    <property type="molecule type" value="Genomic_DNA"/>
</dbReference>
<organism evidence="2 3">
    <name type="scientific">Puccinia sorghi</name>
    <dbReference type="NCBI Taxonomy" id="27349"/>
    <lineage>
        <taxon>Eukaryota</taxon>
        <taxon>Fungi</taxon>
        <taxon>Dikarya</taxon>
        <taxon>Basidiomycota</taxon>
        <taxon>Pucciniomycotina</taxon>
        <taxon>Pucciniomycetes</taxon>
        <taxon>Pucciniales</taxon>
        <taxon>Pucciniaceae</taxon>
        <taxon>Puccinia</taxon>
    </lineage>
</organism>
<accession>A0A0L6VNC5</accession>
<feature type="non-terminal residue" evidence="2">
    <location>
        <position position="1"/>
    </location>
</feature>
<name>A0A0L6VNC5_9BASI</name>
<keyword evidence="1" id="KW-0812">Transmembrane</keyword>
<dbReference type="AlphaFoldDB" id="A0A0L6VNC5"/>
<evidence type="ECO:0000313" key="2">
    <source>
        <dbReference type="EMBL" id="KNZ62199.1"/>
    </source>
</evidence>
<proteinExistence type="predicted"/>
<sequence length="61" mass="6618">DHNSYPDLSFILQVIADYAWLKLTFNPSSTSVSPLLTASIAFLLAECPASILPLGPLSLKR</sequence>
<evidence type="ECO:0000256" key="1">
    <source>
        <dbReference type="SAM" id="Phobius"/>
    </source>
</evidence>
<feature type="transmembrane region" description="Helical" evidence="1">
    <location>
        <begin position="35"/>
        <end position="55"/>
    </location>
</feature>
<comment type="caution">
    <text evidence="2">The sequence shown here is derived from an EMBL/GenBank/DDBJ whole genome shotgun (WGS) entry which is preliminary data.</text>
</comment>
<keyword evidence="1" id="KW-1133">Transmembrane helix</keyword>
<protein>
    <submittedName>
        <fullName evidence="2">Uncharacterized protein</fullName>
    </submittedName>
</protein>
<dbReference type="VEuPathDB" id="FungiDB:VP01_13003g1"/>
<reference evidence="2 3" key="1">
    <citation type="submission" date="2015-08" db="EMBL/GenBank/DDBJ databases">
        <title>Next Generation Sequencing and Analysis of the Genome of Puccinia sorghi L Schw, the Causal Agent of Maize Common Rust.</title>
        <authorList>
            <person name="Rochi L."/>
            <person name="Burguener G."/>
            <person name="Darino M."/>
            <person name="Turjanski A."/>
            <person name="Kreff E."/>
            <person name="Dieguez M.J."/>
            <person name="Sacco F."/>
        </authorList>
    </citation>
    <scope>NUCLEOTIDE SEQUENCE [LARGE SCALE GENOMIC DNA]</scope>
    <source>
        <strain evidence="2 3">RO10H11247</strain>
    </source>
</reference>